<feature type="domain" description="Nitroreductase" evidence="1">
    <location>
        <begin position="26"/>
        <end position="183"/>
    </location>
</feature>
<dbReference type="NCBIfam" id="NF003768">
    <property type="entry name" value="PRK05365.1"/>
    <property type="match status" value="1"/>
</dbReference>
<dbReference type="Pfam" id="PF00881">
    <property type="entry name" value="Nitroreductase"/>
    <property type="match status" value="1"/>
</dbReference>
<dbReference type="InterPro" id="IPR029479">
    <property type="entry name" value="Nitroreductase"/>
</dbReference>
<dbReference type="InterPro" id="IPR000415">
    <property type="entry name" value="Nitroreductase-like"/>
</dbReference>
<dbReference type="SUPFAM" id="SSF55469">
    <property type="entry name" value="FMN-dependent nitroreductase-like"/>
    <property type="match status" value="1"/>
</dbReference>
<protein>
    <submittedName>
        <fullName evidence="2">Malonic semialdehyde reductase</fullName>
    </submittedName>
</protein>
<dbReference type="EMBL" id="CP035493">
    <property type="protein sequence ID" value="QAY70133.1"/>
    <property type="molecule type" value="Genomic_DNA"/>
</dbReference>
<reference evidence="2 3" key="1">
    <citation type="submission" date="2019-01" db="EMBL/GenBank/DDBJ databases">
        <title>Genome sequencing of strain FW10M-9.</title>
        <authorList>
            <person name="Heo J."/>
            <person name="Kim S.-J."/>
            <person name="Kim J.-S."/>
            <person name="Hong S.-B."/>
            <person name="Kwon S.-W."/>
        </authorList>
    </citation>
    <scope>NUCLEOTIDE SEQUENCE [LARGE SCALE GENOMIC DNA]</scope>
    <source>
        <strain evidence="2 3">FW10M-9</strain>
    </source>
</reference>
<proteinExistence type="predicted"/>
<dbReference type="RefSeq" id="WP_129187640.1">
    <property type="nucleotide sequence ID" value="NZ_CP035493.1"/>
</dbReference>
<dbReference type="InterPro" id="IPR050461">
    <property type="entry name" value="Nitroreductase_HadB/RutE"/>
</dbReference>
<dbReference type="KEGG" id="xya:ET471_08835"/>
<dbReference type="PANTHER" id="PTHR43543:SF1">
    <property type="entry name" value="MALONIC SEMIALDEHYDE REDUCTASE RUTE-RELATED"/>
    <property type="match status" value="1"/>
</dbReference>
<sequence>MTVTLSTTADLAIDETAADLLFRAARTTNQWTDAPVTDDELAAAWDLAKFGPTAMNSLPLRFAVVRTPEAKARLVELMPDGNKAKVEDAPATLVLAYDHNFHEHMDTLFPHAPGVGESFAPMDEMRHGMGSMNAHLQTGYLIMGLRAAGLAAGPMHAADYDGVNEAFFAGTGNKAFLVVNVGHAEGEGTVYPRLPRFDLDEVSSTH</sequence>
<dbReference type="GO" id="GO:0016491">
    <property type="term" value="F:oxidoreductase activity"/>
    <property type="evidence" value="ECO:0007669"/>
    <property type="project" value="InterPro"/>
</dbReference>
<dbReference type="PANTHER" id="PTHR43543">
    <property type="entry name" value="MALONIC SEMIALDEHYDE REDUCTASE RUTE-RELATED"/>
    <property type="match status" value="1"/>
</dbReference>
<evidence type="ECO:0000259" key="1">
    <source>
        <dbReference type="Pfam" id="PF00881"/>
    </source>
</evidence>
<dbReference type="Proteomes" id="UP000292118">
    <property type="component" value="Chromosome"/>
</dbReference>
<accession>A0A4P6F5T4</accession>
<dbReference type="Gene3D" id="3.40.109.10">
    <property type="entry name" value="NADH Oxidase"/>
    <property type="match status" value="1"/>
</dbReference>
<keyword evidence="3" id="KW-1185">Reference proteome</keyword>
<evidence type="ECO:0000313" key="3">
    <source>
        <dbReference type="Proteomes" id="UP000292118"/>
    </source>
</evidence>
<dbReference type="OrthoDB" id="9784375at2"/>
<dbReference type="AlphaFoldDB" id="A0A4P6F5T4"/>
<evidence type="ECO:0000313" key="2">
    <source>
        <dbReference type="EMBL" id="QAY70133.1"/>
    </source>
</evidence>
<name>A0A4P6F5T4_9MICO</name>
<organism evidence="2 3">
    <name type="scientific">Xylanimonas protaetiae</name>
    <dbReference type="NCBI Taxonomy" id="2509457"/>
    <lineage>
        <taxon>Bacteria</taxon>
        <taxon>Bacillati</taxon>
        <taxon>Actinomycetota</taxon>
        <taxon>Actinomycetes</taxon>
        <taxon>Micrococcales</taxon>
        <taxon>Promicromonosporaceae</taxon>
        <taxon>Xylanimonas</taxon>
    </lineage>
</organism>
<gene>
    <name evidence="2" type="ORF">ET471_08835</name>
</gene>